<keyword evidence="2" id="KW-0472">Membrane</keyword>
<feature type="transmembrane region" description="Helical" evidence="2">
    <location>
        <begin position="12"/>
        <end position="38"/>
    </location>
</feature>
<name>A0ABU8MCU5_9PSEU</name>
<accession>A0ABU8MCU5</accession>
<evidence type="ECO:0008006" key="5">
    <source>
        <dbReference type="Google" id="ProtNLM"/>
    </source>
</evidence>
<reference evidence="3 4" key="1">
    <citation type="submission" date="2024-03" db="EMBL/GenBank/DDBJ databases">
        <title>Actinomycetospora sp. OC33-EN07, a novel actinomycete isolated from wild orchid (Aerides multiflora).</title>
        <authorList>
            <person name="Suriyachadkun C."/>
        </authorList>
    </citation>
    <scope>NUCLEOTIDE SEQUENCE [LARGE SCALE GENOMIC DNA]</scope>
    <source>
        <strain evidence="3 4">OC33-EN07</strain>
    </source>
</reference>
<feature type="transmembrane region" description="Helical" evidence="2">
    <location>
        <begin position="123"/>
        <end position="144"/>
    </location>
</feature>
<feature type="transmembrane region" description="Helical" evidence="2">
    <location>
        <begin position="188"/>
        <end position="208"/>
    </location>
</feature>
<organism evidence="3 4">
    <name type="scientific">Actinomycetospora flava</name>
    <dbReference type="NCBI Taxonomy" id="3129232"/>
    <lineage>
        <taxon>Bacteria</taxon>
        <taxon>Bacillati</taxon>
        <taxon>Actinomycetota</taxon>
        <taxon>Actinomycetes</taxon>
        <taxon>Pseudonocardiales</taxon>
        <taxon>Pseudonocardiaceae</taxon>
        <taxon>Actinomycetospora</taxon>
    </lineage>
</organism>
<evidence type="ECO:0000313" key="4">
    <source>
        <dbReference type="Proteomes" id="UP001369736"/>
    </source>
</evidence>
<evidence type="ECO:0000256" key="2">
    <source>
        <dbReference type="SAM" id="Phobius"/>
    </source>
</evidence>
<protein>
    <recommendedName>
        <fullName evidence="5">DUF2269 domain-containing protein</fullName>
    </recommendedName>
</protein>
<keyword evidence="2" id="KW-0812">Transmembrane</keyword>
<feature type="transmembrane region" description="Helical" evidence="2">
    <location>
        <begin position="165"/>
        <end position="182"/>
    </location>
</feature>
<feature type="transmembrane region" description="Helical" evidence="2">
    <location>
        <begin position="58"/>
        <end position="77"/>
    </location>
</feature>
<sequence length="239" mass="23979">MTTPRTGKPWRHLLVWLHVVSSTAWMSGAAGLAILLGLSRSDPALAGAAVGAARHLDVFLLAVAANASASTGLVLAWTTSWGLVHHWWVAAKAAITLVQLYAGIAILSPVLDELVAGGTPAPAAQVAGAAAMASAVAFQAWLSVAKPWSRTPVARRERARGRTKLPPAGTPLVAAGVLAPVGDVALTVALGVPAPLLEVVVLGVVGVARRRALTRTAPAAAAPAAPAGAVPPAPAPRGS</sequence>
<gene>
    <name evidence="3" type="ORF">WCD58_28665</name>
</gene>
<evidence type="ECO:0000313" key="3">
    <source>
        <dbReference type="EMBL" id="MEJ2865164.1"/>
    </source>
</evidence>
<feature type="transmembrane region" description="Helical" evidence="2">
    <location>
        <begin position="89"/>
        <end position="111"/>
    </location>
</feature>
<dbReference type="EMBL" id="JBBEGM010000015">
    <property type="protein sequence ID" value="MEJ2865164.1"/>
    <property type="molecule type" value="Genomic_DNA"/>
</dbReference>
<comment type="caution">
    <text evidence="3">The sequence shown here is derived from an EMBL/GenBank/DDBJ whole genome shotgun (WGS) entry which is preliminary data.</text>
</comment>
<evidence type="ECO:0000256" key="1">
    <source>
        <dbReference type="SAM" id="MobiDB-lite"/>
    </source>
</evidence>
<feature type="region of interest" description="Disordered" evidence="1">
    <location>
        <begin position="218"/>
        <end position="239"/>
    </location>
</feature>
<keyword evidence="2" id="KW-1133">Transmembrane helix</keyword>
<dbReference type="Proteomes" id="UP001369736">
    <property type="component" value="Unassembled WGS sequence"/>
</dbReference>
<feature type="compositionally biased region" description="Low complexity" evidence="1">
    <location>
        <begin position="218"/>
        <end position="228"/>
    </location>
</feature>
<keyword evidence="4" id="KW-1185">Reference proteome</keyword>
<proteinExistence type="predicted"/>
<feature type="compositionally biased region" description="Pro residues" evidence="1">
    <location>
        <begin position="229"/>
        <end position="239"/>
    </location>
</feature>
<dbReference type="RefSeq" id="WP_337706534.1">
    <property type="nucleotide sequence ID" value="NZ_JBBEGM010000015.1"/>
</dbReference>